<gene>
    <name evidence="1" type="ORF">K0M31_002717</name>
</gene>
<evidence type="ECO:0000313" key="2">
    <source>
        <dbReference type="Proteomes" id="UP001177670"/>
    </source>
</evidence>
<proteinExistence type="predicted"/>
<feature type="non-terminal residue" evidence="1">
    <location>
        <position position="94"/>
    </location>
</feature>
<keyword evidence="2" id="KW-1185">Reference proteome</keyword>
<organism evidence="1 2">
    <name type="scientific">Melipona bicolor</name>
    <dbReference type="NCBI Taxonomy" id="60889"/>
    <lineage>
        <taxon>Eukaryota</taxon>
        <taxon>Metazoa</taxon>
        <taxon>Ecdysozoa</taxon>
        <taxon>Arthropoda</taxon>
        <taxon>Hexapoda</taxon>
        <taxon>Insecta</taxon>
        <taxon>Pterygota</taxon>
        <taxon>Neoptera</taxon>
        <taxon>Endopterygota</taxon>
        <taxon>Hymenoptera</taxon>
        <taxon>Apocrita</taxon>
        <taxon>Aculeata</taxon>
        <taxon>Apoidea</taxon>
        <taxon>Anthophila</taxon>
        <taxon>Apidae</taxon>
        <taxon>Melipona</taxon>
    </lineage>
</organism>
<dbReference type="AlphaFoldDB" id="A0AA40KPW2"/>
<dbReference type="Proteomes" id="UP001177670">
    <property type="component" value="Unassembled WGS sequence"/>
</dbReference>
<comment type="caution">
    <text evidence="1">The sequence shown here is derived from an EMBL/GenBank/DDBJ whole genome shotgun (WGS) entry which is preliminary data.</text>
</comment>
<sequence length="94" mass="10350">MVHATGRVCITPCGEFSMDRLPELRFPRSRCRFAVVKKRTLSTPIFMKRAAALTAPARSRPLPLARDQRSRDLGFTSAFLVSNAEISSAGIGNN</sequence>
<protein>
    <submittedName>
        <fullName evidence="1">Uncharacterized protein</fullName>
    </submittedName>
</protein>
<reference evidence="1" key="1">
    <citation type="submission" date="2021-10" db="EMBL/GenBank/DDBJ databases">
        <title>Melipona bicolor Genome sequencing and assembly.</title>
        <authorList>
            <person name="Araujo N.S."/>
            <person name="Arias M.C."/>
        </authorList>
    </citation>
    <scope>NUCLEOTIDE SEQUENCE</scope>
    <source>
        <strain evidence="1">USP_2M_L1-L4_2017</strain>
        <tissue evidence="1">Whole body</tissue>
    </source>
</reference>
<accession>A0AA40KPW2</accession>
<name>A0AA40KPW2_9HYME</name>
<evidence type="ECO:0000313" key="1">
    <source>
        <dbReference type="EMBL" id="KAK1128247.1"/>
    </source>
</evidence>
<dbReference type="EMBL" id="JAHYIQ010000010">
    <property type="protein sequence ID" value="KAK1128247.1"/>
    <property type="molecule type" value="Genomic_DNA"/>
</dbReference>